<reference evidence="3" key="1">
    <citation type="submission" date="2018-08" db="EMBL/GenBank/DDBJ databases">
        <title>Genome of Lactobacillus sp. HBUAS52074.</title>
        <authorList>
            <person name="Guo Z."/>
            <person name="Zhang Z.D."/>
        </authorList>
    </citation>
    <scope>NUCLEOTIDE SEQUENCE [LARGE SCALE GENOMIC DNA]</scope>
    <source>
        <strain evidence="3">HBUAS52074</strain>
    </source>
</reference>
<gene>
    <name evidence="2" type="ORF">D1B17_06895</name>
</gene>
<sequence>MIVLVYKRKGGLNIIYTNYYISKIVNSAPSNILITLFPSIVAIMIPFIYRFIDYLKERQNTRKKREFIKESMISFLNFNQIYGIDHLGKSSRFSHNIEQFNNWLIDSQVNTMDKKTYLLLDKGITIISLLREAEDLPVDNQFKDLSPKNILLINTLYTHVSDKVKKYNKNTDSDKLDKPTEVEKLLNENWKTIKKLSKEIEEYQ</sequence>
<proteinExistence type="predicted"/>
<accession>A0A386PR28</accession>
<feature type="transmembrane region" description="Helical" evidence="1">
    <location>
        <begin position="32"/>
        <end position="52"/>
    </location>
</feature>
<dbReference type="KEGG" id="lzh:D1B17_06895"/>
<organism evidence="2 3">
    <name type="scientific">Companilactobacillus zhachilii</name>
    <dbReference type="NCBI Taxonomy" id="2304606"/>
    <lineage>
        <taxon>Bacteria</taxon>
        <taxon>Bacillati</taxon>
        <taxon>Bacillota</taxon>
        <taxon>Bacilli</taxon>
        <taxon>Lactobacillales</taxon>
        <taxon>Lactobacillaceae</taxon>
        <taxon>Companilactobacillus</taxon>
    </lineage>
</organism>
<evidence type="ECO:0000313" key="3">
    <source>
        <dbReference type="Proteomes" id="UP000267208"/>
    </source>
</evidence>
<keyword evidence="1" id="KW-0472">Membrane</keyword>
<name>A0A386PR28_9LACO</name>
<evidence type="ECO:0000256" key="1">
    <source>
        <dbReference type="SAM" id="Phobius"/>
    </source>
</evidence>
<protein>
    <submittedName>
        <fullName evidence="2">Uncharacterized protein</fullName>
    </submittedName>
</protein>
<keyword evidence="3" id="KW-1185">Reference proteome</keyword>
<keyword evidence="1" id="KW-1133">Transmembrane helix</keyword>
<dbReference type="AlphaFoldDB" id="A0A386PR28"/>
<dbReference type="EMBL" id="CP031933">
    <property type="protein sequence ID" value="AYE38376.1"/>
    <property type="molecule type" value="Genomic_DNA"/>
</dbReference>
<keyword evidence="1" id="KW-0812">Transmembrane</keyword>
<dbReference type="Proteomes" id="UP000267208">
    <property type="component" value="Chromosome"/>
</dbReference>
<evidence type="ECO:0000313" key="2">
    <source>
        <dbReference type="EMBL" id="AYE38376.1"/>
    </source>
</evidence>